<dbReference type="InterPro" id="IPR035919">
    <property type="entry name" value="EAL_sf"/>
</dbReference>
<accession>A0A502G120</accession>
<evidence type="ECO:0000313" key="4">
    <source>
        <dbReference type="EMBL" id="TPG55242.1"/>
    </source>
</evidence>
<dbReference type="GO" id="GO:0007165">
    <property type="term" value="P:signal transduction"/>
    <property type="evidence" value="ECO:0007669"/>
    <property type="project" value="InterPro"/>
</dbReference>
<dbReference type="Gene3D" id="6.10.340.10">
    <property type="match status" value="1"/>
</dbReference>
<dbReference type="Pfam" id="PF14827">
    <property type="entry name" value="dCache_3"/>
    <property type="match status" value="1"/>
</dbReference>
<dbReference type="Pfam" id="PF00563">
    <property type="entry name" value="EAL"/>
    <property type="match status" value="1"/>
</dbReference>
<dbReference type="PANTHER" id="PTHR44757:SF2">
    <property type="entry name" value="BIOFILM ARCHITECTURE MAINTENANCE PROTEIN MBAA"/>
    <property type="match status" value="1"/>
</dbReference>
<evidence type="ECO:0000259" key="1">
    <source>
        <dbReference type="PROSITE" id="PS50883"/>
    </source>
</evidence>
<dbReference type="OrthoDB" id="9814202at2"/>
<evidence type="ECO:0000259" key="2">
    <source>
        <dbReference type="PROSITE" id="PS50885"/>
    </source>
</evidence>
<sequence length="761" mass="81510">MLFAVCLLAVALVGQLVIWGQARDAVRAELRTSGSVYDRIWAMRARALGDSASVLTRDFGFRSAVASGDRPTIESALGSLRARADVPQAFFVDPTGRVFGAGPADVRRAVASVPTTLAQGRTDAVITTKTGVFRLIVAPVLAPDDIGWVIFALPLDLREMAALQHLSSIPLTATILARNAQGSWRGVSGAITPEPALDAFVATAIGGRGEPGLLSLPGGDALALAKPLSGPAGKPVAILLLSYPWAAAMAGYRTMQIGVALAGILGLLLVLLGSRRLANGIARPIAALDAAARALEEGNRTELLVESDDEVGRLAASFNLMSAGIVEREHRITHLAFHDTLTGLPNRTYFCQQLESDLPRSLKRGERTTLLCLDLDGFKGINDSLGHPIGDALLRCMGDTLSRLANDAVVARLGGDEFAIILDDRGDSDRPRALAQAILDEMRTPITVAGHQIATGVSIGIAISPNDGADSDALLKNADLALYRAKQDGRGVFRFFEPALDAAARKRRMLELDLREAIQGGQFRLNFQPIFDLKRDRIGGFEALLRWEHPTRGNVPPIEFISVAEETGLIIAIGDWVMQEACRQATAWPDHVRIAVNVSPLQFRNSGFPNVIFQALSHSGLAPNRLEIEITESVFLDGETTVVTLLHKLRAMGIRIALDDFGTGYSSLSYLRSFPFDKIKIDKSFVNAVAEDKSAAAIVRAIVDLATALHMETTAEGVEDRDQLSELRGQGCSSIQGYLFSRPIEGELVEAMIGSAMSAAA</sequence>
<dbReference type="SMART" id="SM00304">
    <property type="entry name" value="HAMP"/>
    <property type="match status" value="1"/>
</dbReference>
<dbReference type="GO" id="GO:0016020">
    <property type="term" value="C:membrane"/>
    <property type="evidence" value="ECO:0007669"/>
    <property type="project" value="InterPro"/>
</dbReference>
<dbReference type="SMART" id="SM00267">
    <property type="entry name" value="GGDEF"/>
    <property type="match status" value="1"/>
</dbReference>
<dbReference type="Pfam" id="PF00990">
    <property type="entry name" value="GGDEF"/>
    <property type="match status" value="1"/>
</dbReference>
<dbReference type="SUPFAM" id="SSF141868">
    <property type="entry name" value="EAL domain-like"/>
    <property type="match status" value="1"/>
</dbReference>
<dbReference type="Pfam" id="PF00672">
    <property type="entry name" value="HAMP"/>
    <property type="match status" value="1"/>
</dbReference>
<dbReference type="InterPro" id="IPR001633">
    <property type="entry name" value="EAL_dom"/>
</dbReference>
<dbReference type="EMBL" id="RCZC01000002">
    <property type="protein sequence ID" value="TPG55242.1"/>
    <property type="molecule type" value="Genomic_DNA"/>
</dbReference>
<keyword evidence="5" id="KW-1185">Reference proteome</keyword>
<dbReference type="InterPro" id="IPR029787">
    <property type="entry name" value="Nucleotide_cyclase"/>
</dbReference>
<feature type="domain" description="EAL" evidence="1">
    <location>
        <begin position="507"/>
        <end position="757"/>
    </location>
</feature>
<dbReference type="InterPro" id="IPR052155">
    <property type="entry name" value="Biofilm_reg_signaling"/>
</dbReference>
<dbReference type="AlphaFoldDB" id="A0A502G120"/>
<dbReference type="Gene3D" id="3.20.20.450">
    <property type="entry name" value="EAL domain"/>
    <property type="match status" value="1"/>
</dbReference>
<dbReference type="InterPro" id="IPR043128">
    <property type="entry name" value="Rev_trsase/Diguanyl_cyclase"/>
</dbReference>
<dbReference type="Proteomes" id="UP000319931">
    <property type="component" value="Unassembled WGS sequence"/>
</dbReference>
<dbReference type="SMART" id="SM00052">
    <property type="entry name" value="EAL"/>
    <property type="match status" value="1"/>
</dbReference>
<dbReference type="CDD" id="cd01948">
    <property type="entry name" value="EAL"/>
    <property type="match status" value="1"/>
</dbReference>
<dbReference type="PROSITE" id="PS50887">
    <property type="entry name" value="GGDEF"/>
    <property type="match status" value="1"/>
</dbReference>
<reference evidence="4 5" key="1">
    <citation type="journal article" date="2019" name="Environ. Microbiol.">
        <title>Species interactions and distinct microbial communities in high Arctic permafrost affected cryosols are associated with the CH4 and CO2 gas fluxes.</title>
        <authorList>
            <person name="Altshuler I."/>
            <person name="Hamel J."/>
            <person name="Turney S."/>
            <person name="Magnuson E."/>
            <person name="Levesque R."/>
            <person name="Greer C."/>
            <person name="Whyte L.G."/>
        </authorList>
    </citation>
    <scope>NUCLEOTIDE SEQUENCE [LARGE SCALE GENOMIC DNA]</scope>
    <source>
        <strain evidence="4 5">E6.1</strain>
    </source>
</reference>
<gene>
    <name evidence="4" type="ORF">EAH76_05245</name>
</gene>
<organism evidence="4 5">
    <name type="scientific">Sphingomonas glacialis</name>
    <dbReference type="NCBI Taxonomy" id="658225"/>
    <lineage>
        <taxon>Bacteria</taxon>
        <taxon>Pseudomonadati</taxon>
        <taxon>Pseudomonadota</taxon>
        <taxon>Alphaproteobacteria</taxon>
        <taxon>Sphingomonadales</taxon>
        <taxon>Sphingomonadaceae</taxon>
        <taxon>Sphingomonas</taxon>
    </lineage>
</organism>
<feature type="domain" description="GGDEF" evidence="3">
    <location>
        <begin position="366"/>
        <end position="498"/>
    </location>
</feature>
<dbReference type="NCBIfam" id="TIGR00254">
    <property type="entry name" value="GGDEF"/>
    <property type="match status" value="1"/>
</dbReference>
<proteinExistence type="predicted"/>
<dbReference type="PROSITE" id="PS50883">
    <property type="entry name" value="EAL"/>
    <property type="match status" value="1"/>
</dbReference>
<dbReference type="PROSITE" id="PS50885">
    <property type="entry name" value="HAMP"/>
    <property type="match status" value="1"/>
</dbReference>
<dbReference type="CDD" id="cd06225">
    <property type="entry name" value="HAMP"/>
    <property type="match status" value="1"/>
</dbReference>
<dbReference type="InterPro" id="IPR029150">
    <property type="entry name" value="dCache_3"/>
</dbReference>
<dbReference type="PANTHER" id="PTHR44757">
    <property type="entry name" value="DIGUANYLATE CYCLASE DGCP"/>
    <property type="match status" value="1"/>
</dbReference>
<evidence type="ECO:0000259" key="3">
    <source>
        <dbReference type="PROSITE" id="PS50887"/>
    </source>
</evidence>
<protein>
    <submittedName>
        <fullName evidence="4">EAL domain-containing protein</fullName>
    </submittedName>
</protein>
<name>A0A502G120_9SPHN</name>
<dbReference type="Gene3D" id="3.30.70.270">
    <property type="match status" value="1"/>
</dbReference>
<dbReference type="SUPFAM" id="SSF158472">
    <property type="entry name" value="HAMP domain-like"/>
    <property type="match status" value="1"/>
</dbReference>
<dbReference type="InterPro" id="IPR003660">
    <property type="entry name" value="HAMP_dom"/>
</dbReference>
<comment type="caution">
    <text evidence="4">The sequence shown here is derived from an EMBL/GenBank/DDBJ whole genome shotgun (WGS) entry which is preliminary data.</text>
</comment>
<evidence type="ECO:0000313" key="5">
    <source>
        <dbReference type="Proteomes" id="UP000319931"/>
    </source>
</evidence>
<feature type="domain" description="HAMP" evidence="2">
    <location>
        <begin position="279"/>
        <end position="330"/>
    </location>
</feature>
<dbReference type="SUPFAM" id="SSF55073">
    <property type="entry name" value="Nucleotide cyclase"/>
    <property type="match status" value="1"/>
</dbReference>
<dbReference type="InterPro" id="IPR000160">
    <property type="entry name" value="GGDEF_dom"/>
</dbReference>
<dbReference type="CDD" id="cd01949">
    <property type="entry name" value="GGDEF"/>
    <property type="match status" value="1"/>
</dbReference>